<name>A0A7X4HDJ6_9BURK</name>
<protein>
    <submittedName>
        <fullName evidence="1">Uncharacterized protein</fullName>
    </submittedName>
</protein>
<dbReference type="EMBL" id="WWCU01000013">
    <property type="protein sequence ID" value="MYN08417.1"/>
    <property type="molecule type" value="Genomic_DNA"/>
</dbReference>
<accession>A0A7X4HDJ6</accession>
<evidence type="ECO:0000313" key="1">
    <source>
        <dbReference type="EMBL" id="MYN08417.1"/>
    </source>
</evidence>
<sequence>MNQDTDIQLSGPFKATDGAGRAIDIKAIRIFDEGYGVIDLYVDLAAPASDGLHKDKKLIAEISARLRSLGYTGPDMVPGDPVIQEKKLIVLDTPDEFLPFAVRKGFKDLTSEFDE</sequence>
<organism evidence="1 2">
    <name type="scientific">Pseudoduganella aquatica</name>
    <dbReference type="NCBI Taxonomy" id="2660641"/>
    <lineage>
        <taxon>Bacteria</taxon>
        <taxon>Pseudomonadati</taxon>
        <taxon>Pseudomonadota</taxon>
        <taxon>Betaproteobacteria</taxon>
        <taxon>Burkholderiales</taxon>
        <taxon>Oxalobacteraceae</taxon>
        <taxon>Telluria group</taxon>
        <taxon>Pseudoduganella</taxon>
    </lineage>
</organism>
<proteinExistence type="predicted"/>
<dbReference type="Proteomes" id="UP000450676">
    <property type="component" value="Unassembled WGS sequence"/>
</dbReference>
<dbReference type="AlphaFoldDB" id="A0A7X4HDJ6"/>
<dbReference type="RefSeq" id="WP_161072733.1">
    <property type="nucleotide sequence ID" value="NZ_CP086370.1"/>
</dbReference>
<keyword evidence="2" id="KW-1185">Reference proteome</keyword>
<comment type="caution">
    <text evidence="1">The sequence shown here is derived from an EMBL/GenBank/DDBJ whole genome shotgun (WGS) entry which is preliminary data.</text>
</comment>
<evidence type="ECO:0000313" key="2">
    <source>
        <dbReference type="Proteomes" id="UP000450676"/>
    </source>
</evidence>
<gene>
    <name evidence="1" type="ORF">GTP77_13835</name>
</gene>
<reference evidence="1 2" key="1">
    <citation type="submission" date="2019-12" db="EMBL/GenBank/DDBJ databases">
        <title>Novel species isolated from a subtropical stream in China.</title>
        <authorList>
            <person name="Lu H."/>
        </authorList>
    </citation>
    <scope>NUCLEOTIDE SEQUENCE [LARGE SCALE GENOMIC DNA]</scope>
    <source>
        <strain evidence="1 2">FT127W</strain>
    </source>
</reference>